<organism evidence="6 7">
    <name type="scientific">Pseudomonas oryzihabitans</name>
    <dbReference type="NCBI Taxonomy" id="47885"/>
    <lineage>
        <taxon>Bacteria</taxon>
        <taxon>Pseudomonadati</taxon>
        <taxon>Pseudomonadota</taxon>
        <taxon>Gammaproteobacteria</taxon>
        <taxon>Pseudomonadales</taxon>
        <taxon>Pseudomonadaceae</taxon>
        <taxon>Pseudomonas</taxon>
    </lineage>
</organism>
<dbReference type="KEGG" id="por:APT59_03430"/>
<dbReference type="GO" id="GO:0006935">
    <property type="term" value="P:chemotaxis"/>
    <property type="evidence" value="ECO:0007669"/>
    <property type="project" value="UniProtKB-UniRule"/>
</dbReference>
<name>A0A0U4WML0_9PSED</name>
<evidence type="ECO:0000313" key="6">
    <source>
        <dbReference type="EMBL" id="ALZ83293.1"/>
    </source>
</evidence>
<evidence type="ECO:0000256" key="3">
    <source>
        <dbReference type="ARBA" id="ARBA00048267"/>
    </source>
</evidence>
<dbReference type="PANTHER" id="PTHR42872">
    <property type="entry name" value="PROTEIN-GLUTAMATE METHYLESTERASE/PROTEIN-GLUTAMINE GLUTAMINASE"/>
    <property type="match status" value="1"/>
</dbReference>
<evidence type="ECO:0000313" key="7">
    <source>
        <dbReference type="Proteomes" id="UP000064137"/>
    </source>
</evidence>
<dbReference type="InterPro" id="IPR011006">
    <property type="entry name" value="CheY-like_superfamily"/>
</dbReference>
<keyword evidence="1 4" id="KW-0378">Hydrolase</keyword>
<evidence type="ECO:0000256" key="1">
    <source>
        <dbReference type="ARBA" id="ARBA00022801"/>
    </source>
</evidence>
<feature type="domain" description="CheB-type methylesterase" evidence="5">
    <location>
        <begin position="143"/>
        <end position="337"/>
    </location>
</feature>
<gene>
    <name evidence="6" type="ORF">APT59_03430</name>
</gene>
<comment type="catalytic activity">
    <reaction evidence="3">
        <text>[protein]-L-glutamate 5-O-methyl ester + H2O = L-glutamyl-[protein] + methanol + H(+)</text>
        <dbReference type="Rhea" id="RHEA:23236"/>
        <dbReference type="Rhea" id="RHEA-COMP:10208"/>
        <dbReference type="Rhea" id="RHEA-COMP:10311"/>
        <dbReference type="ChEBI" id="CHEBI:15377"/>
        <dbReference type="ChEBI" id="CHEBI:15378"/>
        <dbReference type="ChEBI" id="CHEBI:17790"/>
        <dbReference type="ChEBI" id="CHEBI:29973"/>
        <dbReference type="ChEBI" id="CHEBI:82795"/>
        <dbReference type="EC" id="3.1.1.61"/>
    </reaction>
</comment>
<dbReference type="PANTHER" id="PTHR42872:SF6">
    <property type="entry name" value="PROTEIN-GLUTAMATE METHYLESTERASE_PROTEIN-GLUTAMINE GLUTAMINASE"/>
    <property type="match status" value="1"/>
</dbReference>
<evidence type="ECO:0000256" key="4">
    <source>
        <dbReference type="PROSITE-ProRule" id="PRU00050"/>
    </source>
</evidence>
<dbReference type="EMBL" id="CP013987">
    <property type="protein sequence ID" value="ALZ83293.1"/>
    <property type="molecule type" value="Genomic_DNA"/>
</dbReference>
<protein>
    <recommendedName>
        <fullName evidence="2">protein-glutamate methylesterase</fullName>
        <ecNumber evidence="2">3.1.1.61</ecNumber>
    </recommendedName>
</protein>
<dbReference type="AlphaFoldDB" id="A0A0U4WML0"/>
<evidence type="ECO:0000256" key="2">
    <source>
        <dbReference type="ARBA" id="ARBA00039140"/>
    </source>
</evidence>
<dbReference type="SUPFAM" id="SSF52738">
    <property type="entry name" value="Methylesterase CheB, C-terminal domain"/>
    <property type="match status" value="1"/>
</dbReference>
<dbReference type="GO" id="GO:0008984">
    <property type="term" value="F:protein-glutamate methylesterase activity"/>
    <property type="evidence" value="ECO:0007669"/>
    <property type="project" value="UniProtKB-EC"/>
</dbReference>
<dbReference type="InterPro" id="IPR035909">
    <property type="entry name" value="CheB_C"/>
</dbReference>
<sequence>MTETHNARVAILADSPLQRHVLQQVLADNGYHVVLNSDPERFDEATWATVATDLWLIDLSQTEESSLVDALLDGAEVPILFGEGQAPERFTDPFAQWEKRLIGKLKRLIGDPVAAVGPALETLLQDQPRPPRLALPEPLANLPLPAGDPAPEVWLLAASLGGPAAVKAFLDALPGGLPVGFLYAQHIGDGFAANLLRAVGRHSQWHIQNVRPGEPVRCGEVVVVPTQQELTFRANSALDIVERAWPEPYTPSISQMMLNLAQHFGTRCGVIVFSGMGNDGTASAPYVRRRGGTLWTQSASTCIAPSMPESLRESGLATFTADPRGLAEALVARLAEQRS</sequence>
<evidence type="ECO:0000259" key="5">
    <source>
        <dbReference type="PROSITE" id="PS50122"/>
    </source>
</evidence>
<dbReference type="Proteomes" id="UP000064137">
    <property type="component" value="Chromosome"/>
</dbReference>
<feature type="active site" evidence="4">
    <location>
        <position position="279"/>
    </location>
</feature>
<dbReference type="PROSITE" id="PS50122">
    <property type="entry name" value="CHEB"/>
    <property type="match status" value="1"/>
</dbReference>
<keyword evidence="4" id="KW-0145">Chemotaxis</keyword>
<reference evidence="6 7" key="1">
    <citation type="submission" date="2016-01" db="EMBL/GenBank/DDBJ databases">
        <title>Annotation of Pseudomonas oryzihabitans USDA-ARS-USMARC-56511.</title>
        <authorList>
            <person name="Harhay G.P."/>
            <person name="Harhay D.M."/>
            <person name="Smith T.P.L."/>
            <person name="Bono J.L."/>
            <person name="Heaton M.P."/>
            <person name="Clawson M.L."/>
            <person name="Chitko-Mckown C.G."/>
            <person name="Capik S.F."/>
            <person name="DeDonder K.D."/>
            <person name="Apley M.D."/>
            <person name="Lubbers B.V."/>
            <person name="White B.J."/>
            <person name="Larson R.L."/>
        </authorList>
    </citation>
    <scope>NUCLEOTIDE SEQUENCE [LARGE SCALE GENOMIC DNA]</scope>
    <source>
        <strain evidence="6 7">USDA-ARS-USMARC-56511</strain>
    </source>
</reference>
<dbReference type="OrthoDB" id="9793421at2"/>
<dbReference type="RefSeq" id="WP_059313559.1">
    <property type="nucleotide sequence ID" value="NZ_CP013987.1"/>
</dbReference>
<dbReference type="Pfam" id="PF01339">
    <property type="entry name" value="CheB_methylest"/>
    <property type="match status" value="1"/>
</dbReference>
<feature type="active site" evidence="4">
    <location>
        <position position="159"/>
    </location>
</feature>
<proteinExistence type="predicted"/>
<accession>A0A0U4WML0</accession>
<dbReference type="SUPFAM" id="SSF52172">
    <property type="entry name" value="CheY-like"/>
    <property type="match status" value="1"/>
</dbReference>
<feature type="active site" evidence="4">
    <location>
        <position position="186"/>
    </location>
</feature>
<dbReference type="InterPro" id="IPR000673">
    <property type="entry name" value="Sig_transdc_resp-reg_Me-estase"/>
</dbReference>
<dbReference type="GO" id="GO:0000156">
    <property type="term" value="F:phosphorelay response regulator activity"/>
    <property type="evidence" value="ECO:0007669"/>
    <property type="project" value="InterPro"/>
</dbReference>
<dbReference type="Gene3D" id="3.40.50.180">
    <property type="entry name" value="Methylesterase CheB, C-terminal domain"/>
    <property type="match status" value="1"/>
</dbReference>
<dbReference type="EC" id="3.1.1.61" evidence="2"/>
<dbReference type="GO" id="GO:0005737">
    <property type="term" value="C:cytoplasm"/>
    <property type="evidence" value="ECO:0007669"/>
    <property type="project" value="InterPro"/>
</dbReference>